<dbReference type="InterPro" id="IPR028082">
    <property type="entry name" value="Peripla_BP_I"/>
</dbReference>
<evidence type="ECO:0000256" key="1">
    <source>
        <dbReference type="ARBA" id="ARBA00022491"/>
    </source>
</evidence>
<dbReference type="GO" id="GO:0003700">
    <property type="term" value="F:DNA-binding transcription factor activity"/>
    <property type="evidence" value="ECO:0007669"/>
    <property type="project" value="TreeGrafter"/>
</dbReference>
<protein>
    <submittedName>
        <fullName evidence="7">DNA-binding LacI/PurR family transcriptional regulator</fullName>
    </submittedName>
</protein>
<dbReference type="SMART" id="SM00354">
    <property type="entry name" value="HTH_LACI"/>
    <property type="match status" value="1"/>
</dbReference>
<evidence type="ECO:0000256" key="3">
    <source>
        <dbReference type="ARBA" id="ARBA00023125"/>
    </source>
</evidence>
<evidence type="ECO:0000313" key="8">
    <source>
        <dbReference type="Proteomes" id="UP000569914"/>
    </source>
</evidence>
<evidence type="ECO:0000313" key="7">
    <source>
        <dbReference type="EMBL" id="NYE70034.1"/>
    </source>
</evidence>
<evidence type="ECO:0000256" key="2">
    <source>
        <dbReference type="ARBA" id="ARBA00023015"/>
    </source>
</evidence>
<keyword evidence="8" id="KW-1185">Reference proteome</keyword>
<comment type="caution">
    <text evidence="7">The sequence shown here is derived from an EMBL/GenBank/DDBJ whole genome shotgun (WGS) entry which is preliminary data.</text>
</comment>
<dbReference type="Proteomes" id="UP000569914">
    <property type="component" value="Unassembled WGS sequence"/>
</dbReference>
<dbReference type="Gene3D" id="1.10.260.40">
    <property type="entry name" value="lambda repressor-like DNA-binding domains"/>
    <property type="match status" value="1"/>
</dbReference>
<keyword evidence="4" id="KW-0804">Transcription</keyword>
<evidence type="ECO:0000256" key="4">
    <source>
        <dbReference type="ARBA" id="ARBA00023163"/>
    </source>
</evidence>
<dbReference type="PANTHER" id="PTHR30146:SF148">
    <property type="entry name" value="HTH-TYPE TRANSCRIPTIONAL REPRESSOR PURR-RELATED"/>
    <property type="match status" value="1"/>
</dbReference>
<dbReference type="Pfam" id="PF13377">
    <property type="entry name" value="Peripla_BP_3"/>
    <property type="match status" value="1"/>
</dbReference>
<dbReference type="CDD" id="cd06267">
    <property type="entry name" value="PBP1_LacI_sugar_binding-like"/>
    <property type="match status" value="1"/>
</dbReference>
<proteinExistence type="predicted"/>
<dbReference type="CDD" id="cd01392">
    <property type="entry name" value="HTH_LacI"/>
    <property type="match status" value="1"/>
</dbReference>
<evidence type="ECO:0000259" key="6">
    <source>
        <dbReference type="PROSITE" id="PS50932"/>
    </source>
</evidence>
<dbReference type="Pfam" id="PF00356">
    <property type="entry name" value="LacI"/>
    <property type="match status" value="1"/>
</dbReference>
<sequence>MATEASEPEPTSGRTGGRGRRATITDVAAAAGASRSTTSRALSGQGYVSPEVRDRVQRAARSLGYVPDALARGLKRRSSTSIGVLVSDLSNVFYAQLAAGASRRAKELGFTTLLADTQVQSKEELAAAQAFLELRVAGVVVTPVSARISGWLVDHEIPTVELDRSFGRAGVDSVAVDNFRASEAATAHLVGLGHRRIALLIDETDWTTGRRRYEGYRSALQAAGLKPNDADVVASGWDATAASEATRALLRRRRPPTAIFAANNLLAEGAWRAVHEAGLRVPRDLSLIGFDDAPWMTLVQPAVSTVVQNAIALGEAAVSRVVHRIGRPTEPRQEVVLGAELQLRGSTARAPR</sequence>
<organism evidence="7 8">
    <name type="scientific">Microlunatus parietis</name>
    <dbReference type="NCBI Taxonomy" id="682979"/>
    <lineage>
        <taxon>Bacteria</taxon>
        <taxon>Bacillati</taxon>
        <taxon>Actinomycetota</taxon>
        <taxon>Actinomycetes</taxon>
        <taxon>Propionibacteriales</taxon>
        <taxon>Propionibacteriaceae</taxon>
        <taxon>Microlunatus</taxon>
    </lineage>
</organism>
<dbReference type="InterPro" id="IPR000843">
    <property type="entry name" value="HTH_LacI"/>
</dbReference>
<dbReference type="PANTHER" id="PTHR30146">
    <property type="entry name" value="LACI-RELATED TRANSCRIPTIONAL REPRESSOR"/>
    <property type="match status" value="1"/>
</dbReference>
<dbReference type="GO" id="GO:0000976">
    <property type="term" value="F:transcription cis-regulatory region binding"/>
    <property type="evidence" value="ECO:0007669"/>
    <property type="project" value="TreeGrafter"/>
</dbReference>
<evidence type="ECO:0000256" key="5">
    <source>
        <dbReference type="SAM" id="MobiDB-lite"/>
    </source>
</evidence>
<dbReference type="SUPFAM" id="SSF53822">
    <property type="entry name" value="Periplasmic binding protein-like I"/>
    <property type="match status" value="1"/>
</dbReference>
<gene>
    <name evidence="7" type="ORF">BKA15_001363</name>
</gene>
<keyword evidence="1" id="KW-0678">Repressor</keyword>
<feature type="region of interest" description="Disordered" evidence="5">
    <location>
        <begin position="1"/>
        <end position="22"/>
    </location>
</feature>
<dbReference type="EMBL" id="JACCBU010000001">
    <property type="protein sequence ID" value="NYE70034.1"/>
    <property type="molecule type" value="Genomic_DNA"/>
</dbReference>
<reference evidence="7 8" key="1">
    <citation type="submission" date="2020-07" db="EMBL/GenBank/DDBJ databases">
        <title>Sequencing the genomes of 1000 actinobacteria strains.</title>
        <authorList>
            <person name="Klenk H.-P."/>
        </authorList>
    </citation>
    <scope>NUCLEOTIDE SEQUENCE [LARGE SCALE GENOMIC DNA]</scope>
    <source>
        <strain evidence="7 8">DSM 22083</strain>
    </source>
</reference>
<dbReference type="SUPFAM" id="SSF47413">
    <property type="entry name" value="lambda repressor-like DNA-binding domains"/>
    <property type="match status" value="1"/>
</dbReference>
<dbReference type="Gene3D" id="3.40.50.2300">
    <property type="match status" value="2"/>
</dbReference>
<name>A0A7Y9L7R5_9ACTN</name>
<dbReference type="RefSeq" id="WP_179749213.1">
    <property type="nucleotide sequence ID" value="NZ_JACCBU010000001.1"/>
</dbReference>
<dbReference type="PROSITE" id="PS50932">
    <property type="entry name" value="HTH_LACI_2"/>
    <property type="match status" value="1"/>
</dbReference>
<dbReference type="InterPro" id="IPR010982">
    <property type="entry name" value="Lambda_DNA-bd_dom_sf"/>
</dbReference>
<dbReference type="InterPro" id="IPR046335">
    <property type="entry name" value="LacI/GalR-like_sensor"/>
</dbReference>
<dbReference type="AlphaFoldDB" id="A0A7Y9L7R5"/>
<accession>A0A7Y9L7R5</accession>
<keyword evidence="2" id="KW-0805">Transcription regulation</keyword>
<feature type="domain" description="HTH lacI-type" evidence="6">
    <location>
        <begin position="22"/>
        <end position="76"/>
    </location>
</feature>
<keyword evidence="3 7" id="KW-0238">DNA-binding</keyword>